<evidence type="ECO:0000313" key="2">
    <source>
        <dbReference type="EMBL" id="AKL88197.1"/>
    </source>
</evidence>
<feature type="compositionally biased region" description="Basic and acidic residues" evidence="1">
    <location>
        <begin position="258"/>
        <end position="267"/>
    </location>
</feature>
<protein>
    <recommendedName>
        <fullName evidence="4">Tail fiber protein</fullName>
    </recommendedName>
</protein>
<name>A0A0K0NKX8_9CAUD</name>
<evidence type="ECO:0000313" key="3">
    <source>
        <dbReference type="Proteomes" id="UP000204451"/>
    </source>
</evidence>
<dbReference type="RefSeq" id="YP_009188588.1">
    <property type="nucleotide sequence ID" value="NC_028668.1"/>
</dbReference>
<sequence>MTAPWYSRGPKGDKGDKGDTGTGVQGPPGPANVLTAGPVTTLAPGEDAAIDLVTTSPGNQRLDASIPRGAKGDKGDQGNVGPASALSLGTTNTGAPGTNAIVELSGSAPSQVISFTIPRGSKGDQGNQGDIGPEGPRGYGYFANAGVPTVTEPSGPPDDDLVWYLDTITGEFWIWVETTPGTKAWVHQPARGSLKGAKGDQGLPGGKGDKGDQGDPGPANSLAIGTVTGLGTGATPTASITGAAPSQTLNLGLPAGPKGDKGDKGDPGDDGEVSEAMLNTAVNNAVAALVDGSPAALDTLNELAAALGDDPNFATTMTNALAEKVGNTDSRLADSRTPTDGSVTQAKLAPNGGFFNKLNLSDLTAPGYTFGKGNWIVVDDSDPNPANHFMMYIVYGANQGESPGDASARGIMTPVIVNVGSALSFANGTIDVFDSGITSAKINGGAVTAAKIAGGVLPMDMSFIVFGKDTTRAAGTGDNPFGHKFQRNVTVQSVTFRCLTADASGNLVVEICKNGTAVSGTNTTLSAANQVGGVTTSGLSATFSAGDIITIQVTGVGTTPGKGLVADIKAVAS</sequence>
<dbReference type="EMBL" id="KR063279">
    <property type="protein sequence ID" value="AKL88197.1"/>
    <property type="molecule type" value="Genomic_DNA"/>
</dbReference>
<dbReference type="GO" id="GO:0031012">
    <property type="term" value="C:extracellular matrix"/>
    <property type="evidence" value="ECO:0007669"/>
    <property type="project" value="TreeGrafter"/>
</dbReference>
<dbReference type="KEGG" id="vg:26516891"/>
<evidence type="ECO:0008006" key="4">
    <source>
        <dbReference type="Google" id="ProtNLM"/>
    </source>
</evidence>
<proteinExistence type="predicted"/>
<dbReference type="InterPro" id="IPR050149">
    <property type="entry name" value="Collagen_superfamily"/>
</dbReference>
<dbReference type="GO" id="GO:0005615">
    <property type="term" value="C:extracellular space"/>
    <property type="evidence" value="ECO:0007669"/>
    <property type="project" value="TreeGrafter"/>
</dbReference>
<evidence type="ECO:0000256" key="1">
    <source>
        <dbReference type="SAM" id="MobiDB-lite"/>
    </source>
</evidence>
<feature type="compositionally biased region" description="Basic and acidic residues" evidence="1">
    <location>
        <begin position="10"/>
        <end position="19"/>
    </location>
</feature>
<feature type="region of interest" description="Disordered" evidence="1">
    <location>
        <begin position="1"/>
        <end position="39"/>
    </location>
</feature>
<organism evidence="2 3">
    <name type="scientific">Gordonia phage GMA3</name>
    <dbReference type="NCBI Taxonomy" id="1647284"/>
    <lineage>
        <taxon>Viruses</taxon>
        <taxon>Duplodnaviria</taxon>
        <taxon>Heunggongvirae</taxon>
        <taxon>Uroviricota</taxon>
        <taxon>Caudoviricetes</taxon>
        <taxon>Gamtrevirus</taxon>
        <taxon>Gamtrevirus GMA3</taxon>
    </lineage>
</organism>
<dbReference type="PANTHER" id="PTHR24023:SF1082">
    <property type="entry name" value="COLLAGEN TRIPLE HELIX REPEAT"/>
    <property type="match status" value="1"/>
</dbReference>
<dbReference type="GeneID" id="26516891"/>
<feature type="compositionally biased region" description="Polar residues" evidence="1">
    <location>
        <begin position="234"/>
        <end position="250"/>
    </location>
</feature>
<dbReference type="OrthoDB" id="11005at10239"/>
<gene>
    <name evidence="2" type="ORF">GMA3_20</name>
</gene>
<reference evidence="2 3" key="1">
    <citation type="journal article" date="2015" name="PLoS ONE">
        <title>Lysis to Kill: Evaluation of the Lytic Abilities, and Genomics of Nine Bacteriophages Infective for Gordonia spp. and Their Potential Use in Activated Sludge Foam Biocontrol.</title>
        <authorList>
            <person name="Dyson Z.A."/>
            <person name="Tucci J."/>
            <person name="Seviour R.J."/>
            <person name="Petrovski S."/>
        </authorList>
    </citation>
    <scope>NUCLEOTIDE SEQUENCE [LARGE SCALE GENOMIC DNA]</scope>
</reference>
<dbReference type="PANTHER" id="PTHR24023">
    <property type="entry name" value="COLLAGEN ALPHA"/>
    <property type="match status" value="1"/>
</dbReference>
<feature type="region of interest" description="Disordered" evidence="1">
    <location>
        <begin position="51"/>
        <end position="93"/>
    </location>
</feature>
<keyword evidence="3" id="KW-1185">Reference proteome</keyword>
<dbReference type="Proteomes" id="UP000204451">
    <property type="component" value="Segment"/>
</dbReference>
<accession>A0A0K0NKX8</accession>
<feature type="region of interest" description="Disordered" evidence="1">
    <location>
        <begin position="192"/>
        <end position="273"/>
    </location>
</feature>